<dbReference type="CDD" id="cd00074">
    <property type="entry name" value="HFD_H2A"/>
    <property type="match status" value="1"/>
</dbReference>
<evidence type="ECO:0000259" key="4">
    <source>
        <dbReference type="PROSITE" id="PS51154"/>
    </source>
</evidence>
<keyword evidence="6" id="KW-1185">Reference proteome</keyword>
<dbReference type="InterPro" id="IPR002119">
    <property type="entry name" value="Histone_H2A"/>
</dbReference>
<organism evidence="5 6">
    <name type="scientific">Hypsibius exemplaris</name>
    <name type="common">Freshwater tardigrade</name>
    <dbReference type="NCBI Taxonomy" id="2072580"/>
    <lineage>
        <taxon>Eukaryota</taxon>
        <taxon>Metazoa</taxon>
        <taxon>Ecdysozoa</taxon>
        <taxon>Tardigrada</taxon>
        <taxon>Eutardigrada</taxon>
        <taxon>Parachela</taxon>
        <taxon>Hypsibioidea</taxon>
        <taxon>Hypsibiidae</taxon>
        <taxon>Hypsibius</taxon>
    </lineage>
</organism>
<dbReference type="GO" id="GO:0030527">
    <property type="term" value="F:structural constituent of chromatin"/>
    <property type="evidence" value="ECO:0007669"/>
    <property type="project" value="InterPro"/>
</dbReference>
<evidence type="ECO:0000313" key="5">
    <source>
        <dbReference type="EMBL" id="OQV15372.1"/>
    </source>
</evidence>
<dbReference type="InterPro" id="IPR009072">
    <property type="entry name" value="Histone-fold"/>
</dbReference>
<evidence type="ECO:0000256" key="1">
    <source>
        <dbReference type="ARBA" id="ARBA00022499"/>
    </source>
</evidence>
<dbReference type="GO" id="GO:0006325">
    <property type="term" value="P:chromatin organization"/>
    <property type="evidence" value="ECO:0007669"/>
    <property type="project" value="UniProtKB-KW"/>
</dbReference>
<gene>
    <name evidence="5" type="ORF">BV898_10478</name>
</gene>
<evidence type="ECO:0000313" key="6">
    <source>
        <dbReference type="Proteomes" id="UP000192578"/>
    </source>
</evidence>
<dbReference type="InterPro" id="IPR002589">
    <property type="entry name" value="Macro_dom"/>
</dbReference>
<dbReference type="Pfam" id="PF00125">
    <property type="entry name" value="Histone"/>
    <property type="match status" value="1"/>
</dbReference>
<keyword evidence="1" id="KW-1017">Isopeptide bond</keyword>
<dbReference type="Pfam" id="PF01661">
    <property type="entry name" value="Macro"/>
    <property type="match status" value="1"/>
</dbReference>
<reference evidence="6" key="1">
    <citation type="submission" date="2017-01" db="EMBL/GenBank/DDBJ databases">
        <title>Comparative genomics of anhydrobiosis in the tardigrade Hypsibius dujardini.</title>
        <authorList>
            <person name="Yoshida Y."/>
            <person name="Koutsovoulos G."/>
            <person name="Laetsch D."/>
            <person name="Stevens L."/>
            <person name="Kumar S."/>
            <person name="Horikawa D."/>
            <person name="Ishino K."/>
            <person name="Komine S."/>
            <person name="Tomita M."/>
            <person name="Blaxter M."/>
            <person name="Arakawa K."/>
        </authorList>
    </citation>
    <scope>NUCLEOTIDE SEQUENCE [LARGE SCALE GENOMIC DNA]</scope>
    <source>
        <strain evidence="6">Z151</strain>
    </source>
</reference>
<dbReference type="InterPro" id="IPR043472">
    <property type="entry name" value="Macro_dom-like"/>
</dbReference>
<dbReference type="SUPFAM" id="SSF52949">
    <property type="entry name" value="Macro domain-like"/>
    <property type="match status" value="1"/>
</dbReference>
<dbReference type="GO" id="GO:0046982">
    <property type="term" value="F:protein heterodimerization activity"/>
    <property type="evidence" value="ECO:0007669"/>
    <property type="project" value="InterPro"/>
</dbReference>
<dbReference type="AlphaFoldDB" id="A0A1W0WJN9"/>
<feature type="region of interest" description="Disordered" evidence="3">
    <location>
        <begin position="122"/>
        <end position="174"/>
    </location>
</feature>
<evidence type="ECO:0000256" key="2">
    <source>
        <dbReference type="ARBA" id="ARBA00022853"/>
    </source>
</evidence>
<dbReference type="Gene3D" id="3.40.220.10">
    <property type="entry name" value="Leucine Aminopeptidase, subunit E, domain 1"/>
    <property type="match status" value="1"/>
</dbReference>
<dbReference type="EMBL" id="MTYJ01000090">
    <property type="protein sequence ID" value="OQV15372.1"/>
    <property type="molecule type" value="Genomic_DNA"/>
</dbReference>
<name>A0A1W0WJN9_HYPEX</name>
<protein>
    <submittedName>
        <fullName evidence="5">Core histone macro-H2A.1</fullName>
    </submittedName>
</protein>
<dbReference type="PROSITE" id="PS51154">
    <property type="entry name" value="MACRO"/>
    <property type="match status" value="1"/>
</dbReference>
<dbReference type="Proteomes" id="UP000192578">
    <property type="component" value="Unassembled WGS sequence"/>
</dbReference>
<dbReference type="PRINTS" id="PR00620">
    <property type="entry name" value="HISTONEH2A"/>
</dbReference>
<accession>A0A1W0WJN9</accession>
<dbReference type="GO" id="GO:0003677">
    <property type="term" value="F:DNA binding"/>
    <property type="evidence" value="ECO:0007669"/>
    <property type="project" value="InterPro"/>
</dbReference>
<dbReference type="SMART" id="SM00414">
    <property type="entry name" value="H2A"/>
    <property type="match status" value="1"/>
</dbReference>
<dbReference type="Gene3D" id="1.10.20.10">
    <property type="entry name" value="Histone, subunit A"/>
    <property type="match status" value="1"/>
</dbReference>
<dbReference type="SUPFAM" id="SSF47113">
    <property type="entry name" value="Histone-fold"/>
    <property type="match status" value="1"/>
</dbReference>
<dbReference type="PANTHER" id="PTHR23430">
    <property type="entry name" value="HISTONE H2A"/>
    <property type="match status" value="1"/>
</dbReference>
<proteinExistence type="predicted"/>
<evidence type="ECO:0000256" key="3">
    <source>
        <dbReference type="SAM" id="MobiDB-lite"/>
    </source>
</evidence>
<dbReference type="GO" id="GO:0000786">
    <property type="term" value="C:nucleosome"/>
    <property type="evidence" value="ECO:0007669"/>
    <property type="project" value="InterPro"/>
</dbReference>
<keyword evidence="2" id="KW-0156">Chromatin regulator</keyword>
<dbReference type="SMART" id="SM00506">
    <property type="entry name" value="A1pp"/>
    <property type="match status" value="1"/>
</dbReference>
<dbReference type="OrthoDB" id="9421954at2759"/>
<dbReference type="InterPro" id="IPR007125">
    <property type="entry name" value="H2A/H2B/H3"/>
</dbReference>
<feature type="domain" description="Macro" evidence="4">
    <location>
        <begin position="205"/>
        <end position="390"/>
    </location>
</feature>
<comment type="caution">
    <text evidence="5">The sequence shown here is derived from an EMBL/GenBank/DDBJ whole genome shotgun (WGS) entry which is preliminary data.</text>
</comment>
<sequence length="391" mass="42123">MTGRGSGAKQKTRRGFYQKAGVVFPVRRIQRHLRGHHLVNHKARVSTTGALYLAAVLEYITAEVLELSGMAAHDNKKKRISPKSIFLAIKSDDEFRQLTQGSIMPHSGNYWGGALLSAGSNSSSGPTAIQPVPGKTVSGQSKGHLNLRKSKTIKGTVSSRKGRKTHQQAPQNQVQAGAQATWISISHPTALPPAMDDEPLPGTVETLSQRTLVSGVQLSVLKADITSVEADCYVNPTSSSVAFAGQVGNRMLAVGGALLHGTIAGELYQHMVIPPCGAVTSPAAGLLAQHIIHCNSPSWTETDSIQKLQQTVTNCLDEVTRLKLTSVAMPSIGSGGNRFPKHTAAQTILRGISTYYKNKPPTDFHVKRIIFVLYDKQSVNVFRTELARLIE</sequence>